<accession>D3SP76</accession>
<feature type="modified residue" description="N6-(pyridoxal phosphate)lysine" evidence="11">
    <location>
        <position position="208"/>
    </location>
</feature>
<keyword evidence="9 11" id="KW-0368">Histidine biosynthesis</keyword>
<evidence type="ECO:0000256" key="8">
    <source>
        <dbReference type="ARBA" id="ARBA00022898"/>
    </source>
</evidence>
<evidence type="ECO:0000313" key="13">
    <source>
        <dbReference type="EMBL" id="ADC88963.1"/>
    </source>
</evidence>
<dbReference type="GO" id="GO:0030170">
    <property type="term" value="F:pyridoxal phosphate binding"/>
    <property type="evidence" value="ECO:0007669"/>
    <property type="project" value="InterPro"/>
</dbReference>
<dbReference type="EMBL" id="CP001931">
    <property type="protein sequence ID" value="ADC88963.1"/>
    <property type="molecule type" value="Genomic_DNA"/>
</dbReference>
<comment type="pathway">
    <text evidence="2 11">Amino-acid biosynthesis; L-histidine biosynthesis; L-histidine from 5-phospho-alpha-D-ribose 1-diphosphate: step 7/9.</text>
</comment>
<proteinExistence type="inferred from homology"/>
<dbReference type="InterPro" id="IPR015422">
    <property type="entry name" value="PyrdxlP-dep_Trfase_small"/>
</dbReference>
<dbReference type="HOGENOM" id="CLU_017584_3_1_0"/>
<dbReference type="CDD" id="cd00609">
    <property type="entry name" value="AAT_like"/>
    <property type="match status" value="1"/>
</dbReference>
<reference evidence="14" key="1">
    <citation type="journal article" date="2010" name="Stand. Genomic Sci.">
        <title>Complete genome sequence of Thermocrinis albus type strain (HI 11/12T).</title>
        <authorList>
            <person name="Wirth R."/>
            <person name="Sikorski J."/>
            <person name="Brambilla E."/>
            <person name="Misra M."/>
            <person name="Lapidus A."/>
            <person name="Copeland A."/>
            <person name="Nolan M."/>
            <person name="Lucas S."/>
            <person name="Chen F."/>
            <person name="Tice H."/>
            <person name="Cheng J.F."/>
            <person name="Han C."/>
            <person name="Detter J.C."/>
            <person name="Tapia R."/>
            <person name="Bruce D."/>
            <person name="Goodwin L."/>
            <person name="Pitluck S."/>
            <person name="Pati A."/>
            <person name="Anderson I."/>
            <person name="Ivanova N."/>
            <person name="Mavromatis K."/>
            <person name="Mikhailova N."/>
            <person name="Chen A."/>
            <person name="Palaniappan K."/>
            <person name="Bilek Y."/>
            <person name="Hader T."/>
            <person name="Land M."/>
            <person name="Hauser L."/>
            <person name="Chang Y.J."/>
            <person name="Jeffries C.D."/>
            <person name="Tindall B.J."/>
            <person name="Rohde M."/>
            <person name="Goker M."/>
            <person name="Bristow J."/>
            <person name="Eisen J.A."/>
            <person name="Markowitz V."/>
            <person name="Hugenholtz P."/>
            <person name="Kyrpides N.C."/>
            <person name="Klenk H.P."/>
        </authorList>
    </citation>
    <scope>NUCLEOTIDE SEQUENCE [LARGE SCALE GENOMIC DNA]</scope>
    <source>
        <strain evidence="14">DSM 14484 / JCM 11386 / HI 11/12</strain>
    </source>
</reference>
<dbReference type="InterPro" id="IPR004839">
    <property type="entry name" value="Aminotransferase_I/II_large"/>
</dbReference>
<dbReference type="Proteomes" id="UP000002043">
    <property type="component" value="Chromosome"/>
</dbReference>
<evidence type="ECO:0000256" key="5">
    <source>
        <dbReference type="ARBA" id="ARBA00022576"/>
    </source>
</evidence>
<dbReference type="EC" id="2.6.1.9" evidence="11"/>
<dbReference type="Pfam" id="PF00155">
    <property type="entry name" value="Aminotran_1_2"/>
    <property type="match status" value="1"/>
</dbReference>
<evidence type="ECO:0000256" key="3">
    <source>
        <dbReference type="ARBA" id="ARBA00007970"/>
    </source>
</evidence>
<dbReference type="NCBIfam" id="TIGR01141">
    <property type="entry name" value="hisC"/>
    <property type="match status" value="1"/>
</dbReference>
<dbReference type="InterPro" id="IPR015424">
    <property type="entry name" value="PyrdxlP-dep_Trfase"/>
</dbReference>
<comment type="cofactor">
    <cofactor evidence="1 11">
        <name>pyridoxal 5'-phosphate</name>
        <dbReference type="ChEBI" id="CHEBI:597326"/>
    </cofactor>
</comment>
<protein>
    <recommendedName>
        <fullName evidence="11">Histidinol-phosphate aminotransferase</fullName>
        <ecNumber evidence="11">2.6.1.9</ecNumber>
    </recommendedName>
    <alternativeName>
        <fullName evidence="11">Imidazole acetol-phosphate transaminase</fullName>
    </alternativeName>
</protein>
<keyword evidence="5 11" id="KW-0032">Aminotransferase</keyword>
<dbReference type="STRING" id="638303.Thal_0328"/>
<dbReference type="UniPathway" id="UPA00031">
    <property type="reaction ID" value="UER00012"/>
</dbReference>
<dbReference type="GO" id="GO:0000105">
    <property type="term" value="P:L-histidine biosynthetic process"/>
    <property type="evidence" value="ECO:0007669"/>
    <property type="project" value="UniProtKB-UniRule"/>
</dbReference>
<dbReference type="PANTHER" id="PTHR43643">
    <property type="entry name" value="HISTIDINOL-PHOSPHATE AMINOTRANSFERASE 2"/>
    <property type="match status" value="1"/>
</dbReference>
<sequence>MISARIKGLSPYKTEKRSAKVKLSSNELSLDLPAEVKEEIARAVARIPFNRYPDPQATELKEAVALRFGVDPSCVVLGNGSDELIQYLCMAVGESGDAVFYPVPTFPMYGISAQTVGKERLEVPLGEDLDIDLDSSLKEIRRRKPILAFFSYPNNPTGNCFDKNKITAIRNEGVFCVIDEAYYHFSGKTFLEEALSREDTVVLRTLSKIGMAGLRVGVLIARQDVADYINRMRLPFNITYPSQVIAVLMLTKFYHFVEEAVNTVKRERDRLMDALRSMKGVEVFPSEANFFLFRTPLPAPLLQEKLLEEGVLVRDVSYLPRLERCLRVSIGKPEENDAFLEALHKVIEKML</sequence>
<keyword evidence="14" id="KW-1185">Reference proteome</keyword>
<organism evidence="13 14">
    <name type="scientific">Thermocrinis albus (strain DSM 14484 / JCM 11386 / HI 11/12)</name>
    <dbReference type="NCBI Taxonomy" id="638303"/>
    <lineage>
        <taxon>Bacteria</taxon>
        <taxon>Pseudomonadati</taxon>
        <taxon>Aquificota</taxon>
        <taxon>Aquificia</taxon>
        <taxon>Aquificales</taxon>
        <taxon>Aquificaceae</taxon>
        <taxon>Thermocrinis</taxon>
    </lineage>
</organism>
<dbReference type="Gene3D" id="3.90.1150.10">
    <property type="entry name" value="Aspartate Aminotransferase, domain 1"/>
    <property type="match status" value="1"/>
</dbReference>
<gene>
    <name evidence="11" type="primary">hisC</name>
    <name evidence="13" type="ordered locus">Thal_0328</name>
</gene>
<dbReference type="GO" id="GO:0004400">
    <property type="term" value="F:histidinol-phosphate transaminase activity"/>
    <property type="evidence" value="ECO:0007669"/>
    <property type="project" value="UniProtKB-UniRule"/>
</dbReference>
<evidence type="ECO:0000256" key="4">
    <source>
        <dbReference type="ARBA" id="ARBA00011738"/>
    </source>
</evidence>
<dbReference type="InterPro" id="IPR015421">
    <property type="entry name" value="PyrdxlP-dep_Trfase_major"/>
</dbReference>
<dbReference type="AlphaFoldDB" id="D3SP76"/>
<dbReference type="SUPFAM" id="SSF53383">
    <property type="entry name" value="PLP-dependent transferases"/>
    <property type="match status" value="1"/>
</dbReference>
<dbReference type="OrthoDB" id="9813612at2"/>
<evidence type="ECO:0000256" key="6">
    <source>
        <dbReference type="ARBA" id="ARBA00022605"/>
    </source>
</evidence>
<dbReference type="PANTHER" id="PTHR43643:SF6">
    <property type="entry name" value="HISTIDINOL-PHOSPHATE AMINOTRANSFERASE"/>
    <property type="match status" value="1"/>
</dbReference>
<evidence type="ECO:0000256" key="7">
    <source>
        <dbReference type="ARBA" id="ARBA00022679"/>
    </source>
</evidence>
<dbReference type="HAMAP" id="MF_01023">
    <property type="entry name" value="HisC_aminotrans_2"/>
    <property type="match status" value="1"/>
</dbReference>
<dbReference type="KEGG" id="tal:Thal_0328"/>
<dbReference type="eggNOG" id="COG0079">
    <property type="taxonomic scope" value="Bacteria"/>
</dbReference>
<keyword evidence="8 11" id="KW-0663">Pyridoxal phosphate</keyword>
<evidence type="ECO:0000256" key="11">
    <source>
        <dbReference type="HAMAP-Rule" id="MF_01023"/>
    </source>
</evidence>
<comment type="catalytic activity">
    <reaction evidence="10 11">
        <text>L-histidinol phosphate + 2-oxoglutarate = 3-(imidazol-4-yl)-2-oxopropyl phosphate + L-glutamate</text>
        <dbReference type="Rhea" id="RHEA:23744"/>
        <dbReference type="ChEBI" id="CHEBI:16810"/>
        <dbReference type="ChEBI" id="CHEBI:29985"/>
        <dbReference type="ChEBI" id="CHEBI:57766"/>
        <dbReference type="ChEBI" id="CHEBI:57980"/>
        <dbReference type="EC" id="2.6.1.9"/>
    </reaction>
</comment>
<evidence type="ECO:0000256" key="10">
    <source>
        <dbReference type="ARBA" id="ARBA00047481"/>
    </source>
</evidence>
<evidence type="ECO:0000313" key="14">
    <source>
        <dbReference type="Proteomes" id="UP000002043"/>
    </source>
</evidence>
<dbReference type="RefSeq" id="WP_012991370.1">
    <property type="nucleotide sequence ID" value="NC_013894.1"/>
</dbReference>
<dbReference type="InterPro" id="IPR050106">
    <property type="entry name" value="HistidinolP_aminotransfase"/>
</dbReference>
<comment type="subunit">
    <text evidence="4 11">Homodimer.</text>
</comment>
<dbReference type="Gene3D" id="3.40.640.10">
    <property type="entry name" value="Type I PLP-dependent aspartate aminotransferase-like (Major domain)"/>
    <property type="match status" value="1"/>
</dbReference>
<evidence type="ECO:0000259" key="12">
    <source>
        <dbReference type="Pfam" id="PF00155"/>
    </source>
</evidence>
<feature type="domain" description="Aminotransferase class I/classII large" evidence="12">
    <location>
        <begin position="20"/>
        <end position="343"/>
    </location>
</feature>
<comment type="similarity">
    <text evidence="3 11">Belongs to the class-II pyridoxal-phosphate-dependent aminotransferase family. Histidinol-phosphate aminotransferase subfamily.</text>
</comment>
<keyword evidence="7 11" id="KW-0808">Transferase</keyword>
<evidence type="ECO:0000256" key="9">
    <source>
        <dbReference type="ARBA" id="ARBA00023102"/>
    </source>
</evidence>
<dbReference type="InterPro" id="IPR005861">
    <property type="entry name" value="HisP_aminotrans"/>
</dbReference>
<name>D3SP76_THEAH</name>
<evidence type="ECO:0000256" key="2">
    <source>
        <dbReference type="ARBA" id="ARBA00005011"/>
    </source>
</evidence>
<keyword evidence="6 11" id="KW-0028">Amino-acid biosynthesis</keyword>
<evidence type="ECO:0000256" key="1">
    <source>
        <dbReference type="ARBA" id="ARBA00001933"/>
    </source>
</evidence>